<reference evidence="2" key="1">
    <citation type="submission" date="2019-01" db="EMBL/GenBank/DDBJ databases">
        <title>Draft genome sequences of three monokaryotic isolates of the white-rot basidiomycete fungus Dichomitus squalens.</title>
        <authorList>
            <consortium name="DOE Joint Genome Institute"/>
            <person name="Lopez S.C."/>
            <person name="Andreopoulos B."/>
            <person name="Pangilinan J."/>
            <person name="Lipzen A."/>
            <person name="Riley R."/>
            <person name="Ahrendt S."/>
            <person name="Ng V."/>
            <person name="Barry K."/>
            <person name="Daum C."/>
            <person name="Grigoriev I.V."/>
            <person name="Hilden K.S."/>
            <person name="Makela M.R."/>
            <person name="de Vries R.P."/>
        </authorList>
    </citation>
    <scope>NUCLEOTIDE SEQUENCE [LARGE SCALE GENOMIC DNA]</scope>
    <source>
        <strain evidence="2">OM18370.1</strain>
    </source>
</reference>
<sequence length="360" mass="39003">MSSASAPAAVFTPPPPGLNYTAALDPSIKFLLIGTACSATLIPIAVMLFFFSTPSGRRQPVFILNVFIIALGLAEGGVNIYNQTRSMLALPVSVELSIAFACSSILVPALADTVLLLRVFTVYRPSQMTTKCIAAIYGPISMVKIARMVVEIVFVVRWSRAIAGGAVGSNILIVGQIAWRTPYVKAAWVLQLADSSFASAIFLFRLRKGRLRTNRIHVPGADNDTNISGTTQNTYYDRLRTLFWISASNFVFPVVLDLTLLVLAFSEDNFLTGTYVLMVSNYVDIIGVLLATIWSTSTKYAQPLMPGGEVSEFRTTRSLSPPRFAVSVTTVEERLDSPTSQDIPMTVFKPAGTSGAHTQA</sequence>
<feature type="transmembrane region" description="Helical" evidence="1">
    <location>
        <begin position="62"/>
        <end position="81"/>
    </location>
</feature>
<gene>
    <name evidence="2" type="ORF">BD311DRAFT_63060</name>
</gene>
<dbReference type="AlphaFoldDB" id="A0A4Q9M9G8"/>
<feature type="transmembrane region" description="Helical" evidence="1">
    <location>
        <begin position="186"/>
        <end position="206"/>
    </location>
</feature>
<evidence type="ECO:0000256" key="1">
    <source>
        <dbReference type="SAM" id="Phobius"/>
    </source>
</evidence>
<feature type="transmembrane region" description="Helical" evidence="1">
    <location>
        <begin position="275"/>
        <end position="295"/>
    </location>
</feature>
<name>A0A4Q9M9G8_9APHY</name>
<feature type="transmembrane region" description="Helical" evidence="1">
    <location>
        <begin position="96"/>
        <end position="120"/>
    </location>
</feature>
<proteinExistence type="predicted"/>
<protein>
    <submittedName>
        <fullName evidence="2">Uncharacterized protein</fullName>
    </submittedName>
</protein>
<keyword evidence="1" id="KW-0812">Transmembrane</keyword>
<keyword evidence="1" id="KW-0472">Membrane</keyword>
<feature type="transmembrane region" description="Helical" evidence="1">
    <location>
        <begin position="30"/>
        <end position="50"/>
    </location>
</feature>
<feature type="transmembrane region" description="Helical" evidence="1">
    <location>
        <begin position="132"/>
        <end position="150"/>
    </location>
</feature>
<dbReference type="Proteomes" id="UP000292957">
    <property type="component" value="Unassembled WGS sequence"/>
</dbReference>
<dbReference type="EMBL" id="ML143495">
    <property type="protein sequence ID" value="TBU23790.1"/>
    <property type="molecule type" value="Genomic_DNA"/>
</dbReference>
<dbReference type="OrthoDB" id="2548432at2759"/>
<organism evidence="2">
    <name type="scientific">Dichomitus squalens</name>
    <dbReference type="NCBI Taxonomy" id="114155"/>
    <lineage>
        <taxon>Eukaryota</taxon>
        <taxon>Fungi</taxon>
        <taxon>Dikarya</taxon>
        <taxon>Basidiomycota</taxon>
        <taxon>Agaricomycotina</taxon>
        <taxon>Agaricomycetes</taxon>
        <taxon>Polyporales</taxon>
        <taxon>Polyporaceae</taxon>
        <taxon>Dichomitus</taxon>
    </lineage>
</organism>
<keyword evidence="1" id="KW-1133">Transmembrane helix</keyword>
<accession>A0A4Q9M9G8</accession>
<evidence type="ECO:0000313" key="2">
    <source>
        <dbReference type="EMBL" id="TBU23790.1"/>
    </source>
</evidence>
<feature type="transmembrane region" description="Helical" evidence="1">
    <location>
        <begin position="242"/>
        <end position="263"/>
    </location>
</feature>